<dbReference type="EMBL" id="BMAO01022163">
    <property type="protein sequence ID" value="GFQ79971.1"/>
    <property type="molecule type" value="Genomic_DNA"/>
</dbReference>
<dbReference type="Proteomes" id="UP000887116">
    <property type="component" value="Unassembled WGS sequence"/>
</dbReference>
<protein>
    <submittedName>
        <fullName evidence="1">Uncharacterized protein</fullName>
    </submittedName>
</protein>
<organism evidence="1 2">
    <name type="scientific">Trichonephila clavata</name>
    <name type="common">Joro spider</name>
    <name type="synonym">Nephila clavata</name>
    <dbReference type="NCBI Taxonomy" id="2740835"/>
    <lineage>
        <taxon>Eukaryota</taxon>
        <taxon>Metazoa</taxon>
        <taxon>Ecdysozoa</taxon>
        <taxon>Arthropoda</taxon>
        <taxon>Chelicerata</taxon>
        <taxon>Arachnida</taxon>
        <taxon>Araneae</taxon>
        <taxon>Araneomorphae</taxon>
        <taxon>Entelegynae</taxon>
        <taxon>Araneoidea</taxon>
        <taxon>Nephilidae</taxon>
        <taxon>Trichonephila</taxon>
    </lineage>
</organism>
<evidence type="ECO:0000313" key="1">
    <source>
        <dbReference type="EMBL" id="GFQ79971.1"/>
    </source>
</evidence>
<accession>A0A8X6KPM1</accession>
<reference evidence="1" key="1">
    <citation type="submission" date="2020-07" db="EMBL/GenBank/DDBJ databases">
        <title>Multicomponent nature underlies the extraordinary mechanical properties of spider dragline silk.</title>
        <authorList>
            <person name="Kono N."/>
            <person name="Nakamura H."/>
            <person name="Mori M."/>
            <person name="Yoshida Y."/>
            <person name="Ohtoshi R."/>
            <person name="Malay A.D."/>
            <person name="Moran D.A.P."/>
            <person name="Tomita M."/>
            <person name="Numata K."/>
            <person name="Arakawa K."/>
        </authorList>
    </citation>
    <scope>NUCLEOTIDE SEQUENCE</scope>
</reference>
<sequence length="76" mass="9087">MRINLEHFTLDLLKEQLFLRNPPRNIKFNLNLLKLCSKKEDSNALKRKGRYDRKAFLREPGSCIHQRVLRKIPQQG</sequence>
<dbReference type="AlphaFoldDB" id="A0A8X6KPM1"/>
<proteinExistence type="predicted"/>
<evidence type="ECO:0000313" key="2">
    <source>
        <dbReference type="Proteomes" id="UP000887116"/>
    </source>
</evidence>
<gene>
    <name evidence="1" type="ORF">TNCT_705181</name>
</gene>
<dbReference type="OrthoDB" id="6437576at2759"/>
<keyword evidence="2" id="KW-1185">Reference proteome</keyword>
<name>A0A8X6KPM1_TRICU</name>
<comment type="caution">
    <text evidence="1">The sequence shown here is derived from an EMBL/GenBank/DDBJ whole genome shotgun (WGS) entry which is preliminary data.</text>
</comment>